<protein>
    <submittedName>
        <fullName evidence="2">Uncharacterized protein</fullName>
    </submittedName>
</protein>
<evidence type="ECO:0000313" key="3">
    <source>
        <dbReference type="Proteomes" id="UP001430953"/>
    </source>
</evidence>
<organism evidence="2 3">
    <name type="scientific">Cardiocondyla obscurior</name>
    <dbReference type="NCBI Taxonomy" id="286306"/>
    <lineage>
        <taxon>Eukaryota</taxon>
        <taxon>Metazoa</taxon>
        <taxon>Ecdysozoa</taxon>
        <taxon>Arthropoda</taxon>
        <taxon>Hexapoda</taxon>
        <taxon>Insecta</taxon>
        <taxon>Pterygota</taxon>
        <taxon>Neoptera</taxon>
        <taxon>Endopterygota</taxon>
        <taxon>Hymenoptera</taxon>
        <taxon>Apocrita</taxon>
        <taxon>Aculeata</taxon>
        <taxon>Formicoidea</taxon>
        <taxon>Formicidae</taxon>
        <taxon>Myrmicinae</taxon>
        <taxon>Cardiocondyla</taxon>
    </lineage>
</organism>
<comment type="caution">
    <text evidence="2">The sequence shown here is derived from an EMBL/GenBank/DDBJ whole genome shotgun (WGS) entry which is preliminary data.</text>
</comment>
<dbReference type="Proteomes" id="UP001430953">
    <property type="component" value="Unassembled WGS sequence"/>
</dbReference>
<accession>A0AAW2EVC6</accession>
<reference evidence="2 3" key="1">
    <citation type="submission" date="2023-03" db="EMBL/GenBank/DDBJ databases">
        <title>High recombination rates correlate with genetic variation in Cardiocondyla obscurior ants.</title>
        <authorList>
            <person name="Errbii M."/>
        </authorList>
    </citation>
    <scope>NUCLEOTIDE SEQUENCE [LARGE SCALE GENOMIC DNA]</scope>
    <source>
        <strain evidence="2">Alpha-2009</strain>
        <tissue evidence="2">Whole body</tissue>
    </source>
</reference>
<dbReference type="AlphaFoldDB" id="A0AAW2EVC6"/>
<dbReference type="EMBL" id="JADYXP020000017">
    <property type="protein sequence ID" value="KAL0107102.1"/>
    <property type="molecule type" value="Genomic_DNA"/>
</dbReference>
<gene>
    <name evidence="2" type="ORF">PUN28_015560</name>
</gene>
<evidence type="ECO:0000256" key="1">
    <source>
        <dbReference type="SAM" id="MobiDB-lite"/>
    </source>
</evidence>
<sequence length="79" mass="9352">MDALIKQLFKFNPPPRISRNSPLKYLNGLSKLLERLHQVLQAQFKRFNQSNVPKSHPTSREWAMRGHVENDRPEERVTE</sequence>
<keyword evidence="3" id="KW-1185">Reference proteome</keyword>
<name>A0AAW2EVC6_9HYME</name>
<proteinExistence type="predicted"/>
<feature type="compositionally biased region" description="Basic and acidic residues" evidence="1">
    <location>
        <begin position="58"/>
        <end position="79"/>
    </location>
</feature>
<evidence type="ECO:0000313" key="2">
    <source>
        <dbReference type="EMBL" id="KAL0107102.1"/>
    </source>
</evidence>
<feature type="region of interest" description="Disordered" evidence="1">
    <location>
        <begin position="48"/>
        <end position="79"/>
    </location>
</feature>